<dbReference type="SMART" id="SM01059">
    <property type="entry name" value="CAT"/>
    <property type="match status" value="1"/>
</dbReference>
<dbReference type="Pfam" id="PF00302">
    <property type="entry name" value="CAT"/>
    <property type="match status" value="1"/>
</dbReference>
<reference evidence="1" key="1">
    <citation type="submission" date="2020-01" db="EMBL/GenBank/DDBJ databases">
        <authorList>
            <person name="Meier V. D."/>
            <person name="Meier V D."/>
        </authorList>
    </citation>
    <scope>NUCLEOTIDE SEQUENCE</scope>
    <source>
        <strain evidence="1">HLG_WM_MAG_10</strain>
    </source>
</reference>
<organism evidence="1">
    <name type="scientific">uncultured Aureispira sp</name>
    <dbReference type="NCBI Taxonomy" id="1331704"/>
    <lineage>
        <taxon>Bacteria</taxon>
        <taxon>Pseudomonadati</taxon>
        <taxon>Bacteroidota</taxon>
        <taxon>Saprospiria</taxon>
        <taxon>Saprospirales</taxon>
        <taxon>Saprospiraceae</taxon>
        <taxon>Aureispira</taxon>
        <taxon>environmental samples</taxon>
    </lineage>
</organism>
<protein>
    <submittedName>
        <fullName evidence="1">Chloramphenicol acetyltransferase</fullName>
    </submittedName>
</protein>
<dbReference type="PANTHER" id="PTHR38474">
    <property type="entry name" value="SLR0299 PROTEIN"/>
    <property type="match status" value="1"/>
</dbReference>
<dbReference type="InterPro" id="IPR023213">
    <property type="entry name" value="CAT-like_dom_sf"/>
</dbReference>
<name>A0A6S6SGG3_9BACT</name>
<dbReference type="Gene3D" id="3.30.559.10">
    <property type="entry name" value="Chloramphenicol acetyltransferase-like domain"/>
    <property type="match status" value="1"/>
</dbReference>
<keyword evidence="1" id="KW-0808">Transferase</keyword>
<evidence type="ECO:0000313" key="1">
    <source>
        <dbReference type="EMBL" id="CAA6803979.1"/>
    </source>
</evidence>
<dbReference type="InterPro" id="IPR001707">
    <property type="entry name" value="Cmp_AcTrfase"/>
</dbReference>
<dbReference type="PANTHER" id="PTHR38474:SF1">
    <property type="entry name" value="SLR0299 PROTEIN"/>
    <property type="match status" value="1"/>
</dbReference>
<dbReference type="EMBL" id="CACVAQ010000093">
    <property type="protein sequence ID" value="CAA6803979.1"/>
    <property type="molecule type" value="Genomic_DNA"/>
</dbReference>
<dbReference type="SUPFAM" id="SSF52777">
    <property type="entry name" value="CoA-dependent acyltransferases"/>
    <property type="match status" value="1"/>
</dbReference>
<gene>
    <name evidence="1" type="ORF">HELGO_WM33071</name>
</gene>
<dbReference type="GO" id="GO:0008811">
    <property type="term" value="F:chloramphenicol O-acetyltransferase activity"/>
    <property type="evidence" value="ECO:0007669"/>
    <property type="project" value="InterPro"/>
</dbReference>
<dbReference type="AlphaFoldDB" id="A0A6S6SGG3"/>
<accession>A0A6S6SGG3</accession>
<sequence length="153" mass="17542">MLKTLQRIPEFKCRIHKGEVLEYNTIDTGVTILKEDQTFLYGTLDYYQNLDKFINKSQAAIELQKKEKGFVPHTEPNVVYVSSLPWISFTGFQHARKTSVEDSIPRFVFGKYFKEGEQVKMPLSVEVHHALVDGFHVGQLFDLLQEGLDAFGG</sequence>
<proteinExistence type="predicted"/>